<evidence type="ECO:0000259" key="6">
    <source>
        <dbReference type="PROSITE" id="PS50110"/>
    </source>
</evidence>
<dbReference type="CDD" id="cd00082">
    <property type="entry name" value="HisKA"/>
    <property type="match status" value="1"/>
</dbReference>
<dbReference type="Gene3D" id="1.10.287.130">
    <property type="match status" value="1"/>
</dbReference>
<feature type="compositionally biased region" description="Low complexity" evidence="3">
    <location>
        <begin position="733"/>
        <end position="752"/>
    </location>
</feature>
<organism evidence="7 8">
    <name type="scientific">Stylonychia lemnae</name>
    <name type="common">Ciliate</name>
    <dbReference type="NCBI Taxonomy" id="5949"/>
    <lineage>
        <taxon>Eukaryota</taxon>
        <taxon>Sar</taxon>
        <taxon>Alveolata</taxon>
        <taxon>Ciliophora</taxon>
        <taxon>Intramacronucleata</taxon>
        <taxon>Spirotrichea</taxon>
        <taxon>Stichotrichia</taxon>
        <taxon>Sporadotrichida</taxon>
        <taxon>Oxytrichidae</taxon>
        <taxon>Stylonychinae</taxon>
        <taxon>Stylonychia</taxon>
    </lineage>
</organism>
<evidence type="ECO:0000256" key="1">
    <source>
        <dbReference type="ARBA" id="ARBA00022553"/>
    </source>
</evidence>
<dbReference type="SMART" id="SM00448">
    <property type="entry name" value="REC"/>
    <property type="match status" value="1"/>
</dbReference>
<dbReference type="InterPro" id="IPR003594">
    <property type="entry name" value="HATPase_dom"/>
</dbReference>
<dbReference type="SUPFAM" id="SSF52172">
    <property type="entry name" value="CheY-like"/>
    <property type="match status" value="1"/>
</dbReference>
<evidence type="ECO:0000256" key="4">
    <source>
        <dbReference type="SAM" id="Phobius"/>
    </source>
</evidence>
<dbReference type="AlphaFoldDB" id="A0A078AZG6"/>
<dbReference type="SUPFAM" id="SSF55874">
    <property type="entry name" value="ATPase domain of HSP90 chaperone/DNA topoisomerase II/histidine kinase"/>
    <property type="match status" value="1"/>
</dbReference>
<feature type="domain" description="Response regulatory" evidence="6">
    <location>
        <begin position="1082"/>
        <end position="1217"/>
    </location>
</feature>
<name>A0A078AZG6_STYLE</name>
<evidence type="ECO:0000256" key="2">
    <source>
        <dbReference type="PROSITE-ProRule" id="PRU00169"/>
    </source>
</evidence>
<keyword evidence="7" id="KW-0418">Kinase</keyword>
<dbReference type="Gene3D" id="3.40.50.2300">
    <property type="match status" value="1"/>
</dbReference>
<feature type="transmembrane region" description="Helical" evidence="4">
    <location>
        <begin position="149"/>
        <end position="170"/>
    </location>
</feature>
<feature type="region of interest" description="Disordered" evidence="3">
    <location>
        <begin position="769"/>
        <end position="788"/>
    </location>
</feature>
<proteinExistence type="predicted"/>
<feature type="transmembrane region" description="Helical" evidence="4">
    <location>
        <begin position="34"/>
        <end position="52"/>
    </location>
</feature>
<dbReference type="CDD" id="cd17546">
    <property type="entry name" value="REC_hyHK_CKI1_RcsC-like"/>
    <property type="match status" value="1"/>
</dbReference>
<dbReference type="InParanoid" id="A0A078AZG6"/>
<dbReference type="Gene3D" id="3.30.565.10">
    <property type="entry name" value="Histidine kinase-like ATPase, C-terminal domain"/>
    <property type="match status" value="1"/>
</dbReference>
<keyword evidence="8" id="KW-1185">Reference proteome</keyword>
<feature type="domain" description="Histidine kinase" evidence="5">
    <location>
        <begin position="340"/>
        <end position="585"/>
    </location>
</feature>
<dbReference type="Pfam" id="PF02518">
    <property type="entry name" value="HATPase_c"/>
    <property type="match status" value="1"/>
</dbReference>
<dbReference type="InterPro" id="IPR011006">
    <property type="entry name" value="CheY-like_superfamily"/>
</dbReference>
<dbReference type="OrthoDB" id="312675at2759"/>
<feature type="transmembrane region" description="Helical" evidence="4">
    <location>
        <begin position="108"/>
        <end position="129"/>
    </location>
</feature>
<gene>
    <name evidence="7" type="primary">Contig32.g38</name>
    <name evidence="7" type="ORF">STYLEM_16943</name>
</gene>
<dbReference type="InterPro" id="IPR001789">
    <property type="entry name" value="Sig_transdc_resp-reg_receiver"/>
</dbReference>
<dbReference type="SUPFAM" id="SSF47384">
    <property type="entry name" value="Homodimeric domain of signal transducing histidine kinase"/>
    <property type="match status" value="1"/>
</dbReference>
<sequence length="1223" mass="139977">MVAIKIITLDDQDAYQEYFLHSENFQDYRENQKINLFIFASLSALYIVFTIIQKYIRKIQIISFYLVMIIAPFTFGYKSCFKKEVIIFDSLLVYLLLYYSMQQVLDDCIYQYFIAVINITLASVMLGSYKVYDVDGKEINFRGFKFYQAYVAVTSMLVIIGFILTSLDVVQSRKKSFLFNVKVTTLKTSYENVINSFPQGILVTTLDTEILYMNDELRGFLKDEEVSNTEEVLQHKLFTPYQLGQSKDTTLRNAINISDIVQDFHYYNNSKQYYQINVNHIPEGVENIFNIEPDIIEVELFSIIFDDQQAILMLIKNISQLLKAEKQKNESKYQELLTATLSHEMMNPLNSIITLSGLVEQQYYGPVIPQKMAQDWIEYFKIINSSSKIMYYLVKSQIDIQQIKQGKFSVNNTSQRPMDMIKTVTNLFKMQLNQKNVPLIILETQDTPRYLVSDWEKYQQILINFIQNSVKFTVEGEIRVLVGFQTMDATQNTLMYSNSQDCETCGYLQTQIFDTGIGIKEDMKQRLFQVYKAQDTEEASIIGSSGVGLGLSISKDLILAMKGSVKIESQEGTGTEVTFRIKVQQESCLRNHEQDKGKDFCRQMPYEQKISVKLQNEYKIQIIEDSNLKPREVSSFRTSRDFSSSNDPLPNIPISNNYKKQSSNVKYLLNNNSSLISKVNGLRNQGSNRRLFGNDIDIQSINFSQINSIVLQKHKTQKNETLKTLQNQHESTVKSNSGGKSNNNVGTNGQVSSNSSYINLNLNFNNNSTLLSKKKRSKKGRKQVKDKRVYDKKYKQRLSLLDPQPFDSVRYSILRMNNNIFQGDHASNINQSSIDYATHTEKSKDIFKGSNSNFKTQNMISSLTSIEHLAGLADRSPLQRKKIEYKYNSGLPVATMTREGSAMSGQSHQLLNPLHIRAVSSKNLFSNKKQPAPLVKLQLGQLNNATQGNMGDTDSFNKDYDIVYSTSTHKNDLPNLTVFHRNYGIKSGTMVIEEELQNSKLSEIYGPRQVRDSTSMMNILNPQANALQIMNNNEADPCTLRNQVSGSFNQNLEIFDDEDNNTFQTRVQVIAGKQKECSCSAEILIVDDQMFNLIALELILKEMFGLAVDKAFNGLEAVNLFNKKILKKCCDMKYKLILMDLNMPIMDGYESTQQILAQFKRLYPDGSYPNGDKMQIIAVTAFVNDENVKMCYQVGMKDVLHKPVDFGALGKALDIHFHYKTNN</sequence>
<protein>
    <submittedName>
        <fullName evidence="7">Pas pac sensor hybrid histidine kinase</fullName>
    </submittedName>
</protein>
<feature type="modified residue" description="4-aspartylphosphate" evidence="2">
    <location>
        <position position="1140"/>
    </location>
</feature>
<dbReference type="Proteomes" id="UP000039865">
    <property type="component" value="Unassembled WGS sequence"/>
</dbReference>
<evidence type="ECO:0000256" key="3">
    <source>
        <dbReference type="SAM" id="MobiDB-lite"/>
    </source>
</evidence>
<keyword evidence="4" id="KW-1133">Transmembrane helix</keyword>
<reference evidence="7 8" key="1">
    <citation type="submission" date="2014-06" db="EMBL/GenBank/DDBJ databases">
        <authorList>
            <person name="Swart Estienne"/>
        </authorList>
    </citation>
    <scope>NUCLEOTIDE SEQUENCE [LARGE SCALE GENOMIC DNA]</scope>
    <source>
        <strain evidence="7 8">130c</strain>
    </source>
</reference>
<dbReference type="EMBL" id="CCKQ01015974">
    <property type="protein sequence ID" value="CDW87830.1"/>
    <property type="molecule type" value="Genomic_DNA"/>
</dbReference>
<evidence type="ECO:0000313" key="8">
    <source>
        <dbReference type="Proteomes" id="UP000039865"/>
    </source>
</evidence>
<dbReference type="InterPro" id="IPR003661">
    <property type="entry name" value="HisK_dim/P_dom"/>
</dbReference>
<keyword evidence="4" id="KW-0472">Membrane</keyword>
<evidence type="ECO:0000313" key="7">
    <source>
        <dbReference type="EMBL" id="CDW87830.1"/>
    </source>
</evidence>
<keyword evidence="7" id="KW-0808">Transferase</keyword>
<dbReference type="GO" id="GO:0000155">
    <property type="term" value="F:phosphorelay sensor kinase activity"/>
    <property type="evidence" value="ECO:0007669"/>
    <property type="project" value="InterPro"/>
</dbReference>
<dbReference type="PANTHER" id="PTHR43719:SF28">
    <property type="entry name" value="PEROXIDE STRESS-ACTIVATED HISTIDINE KINASE MAK1-RELATED"/>
    <property type="match status" value="1"/>
</dbReference>
<dbReference type="PANTHER" id="PTHR43719">
    <property type="entry name" value="TWO-COMPONENT HISTIDINE KINASE"/>
    <property type="match status" value="1"/>
</dbReference>
<keyword evidence="1 2" id="KW-0597">Phosphoprotein</keyword>
<keyword evidence="4" id="KW-0812">Transmembrane</keyword>
<dbReference type="InterPro" id="IPR036097">
    <property type="entry name" value="HisK_dim/P_sf"/>
</dbReference>
<dbReference type="PRINTS" id="PR00344">
    <property type="entry name" value="BCTRLSENSOR"/>
</dbReference>
<evidence type="ECO:0000259" key="5">
    <source>
        <dbReference type="PROSITE" id="PS50109"/>
    </source>
</evidence>
<dbReference type="InterPro" id="IPR005467">
    <property type="entry name" value="His_kinase_dom"/>
</dbReference>
<dbReference type="SMART" id="SM00387">
    <property type="entry name" value="HATPase_c"/>
    <property type="match status" value="1"/>
</dbReference>
<dbReference type="InterPro" id="IPR050956">
    <property type="entry name" value="2C_system_His_kinase"/>
</dbReference>
<dbReference type="InterPro" id="IPR036890">
    <property type="entry name" value="HATPase_C_sf"/>
</dbReference>
<feature type="transmembrane region" description="Helical" evidence="4">
    <location>
        <begin position="59"/>
        <end position="79"/>
    </location>
</feature>
<feature type="transmembrane region" description="Helical" evidence="4">
    <location>
        <begin position="85"/>
        <end position="101"/>
    </location>
</feature>
<dbReference type="PROSITE" id="PS50109">
    <property type="entry name" value="HIS_KIN"/>
    <property type="match status" value="1"/>
</dbReference>
<feature type="compositionally biased region" description="Basic residues" evidence="3">
    <location>
        <begin position="772"/>
        <end position="785"/>
    </location>
</feature>
<accession>A0A078AZG6</accession>
<feature type="region of interest" description="Disordered" evidence="3">
    <location>
        <begin position="727"/>
        <end position="752"/>
    </location>
</feature>
<dbReference type="Pfam" id="PF00072">
    <property type="entry name" value="Response_reg"/>
    <property type="match status" value="1"/>
</dbReference>
<dbReference type="InterPro" id="IPR004358">
    <property type="entry name" value="Sig_transdc_His_kin-like_C"/>
</dbReference>
<dbReference type="OMA" id="QNQHEST"/>
<dbReference type="PROSITE" id="PS50110">
    <property type="entry name" value="RESPONSE_REGULATORY"/>
    <property type="match status" value="1"/>
</dbReference>